<proteinExistence type="predicted"/>
<dbReference type="SUPFAM" id="SSF49401">
    <property type="entry name" value="Bacterial adhesins"/>
    <property type="match status" value="1"/>
</dbReference>
<dbReference type="InterPro" id="IPR000259">
    <property type="entry name" value="Adhesion_dom_fimbrial"/>
</dbReference>
<evidence type="ECO:0000313" key="4">
    <source>
        <dbReference type="EMBL" id="CAH6321183.1"/>
    </source>
</evidence>
<evidence type="ECO:0000259" key="3">
    <source>
        <dbReference type="Pfam" id="PF22003"/>
    </source>
</evidence>
<dbReference type="GO" id="GO:0007155">
    <property type="term" value="P:cell adhesion"/>
    <property type="evidence" value="ECO:0007669"/>
    <property type="project" value="InterPro"/>
</dbReference>
<dbReference type="InterPro" id="IPR036937">
    <property type="entry name" value="Adhesion_dom_fimbrial_sf"/>
</dbReference>
<organism evidence="4 5">
    <name type="scientific">Enterobacter agglomerans</name>
    <name type="common">Erwinia herbicola</name>
    <name type="synonym">Pantoea agglomerans</name>
    <dbReference type="NCBI Taxonomy" id="549"/>
    <lineage>
        <taxon>Bacteria</taxon>
        <taxon>Pseudomonadati</taxon>
        <taxon>Pseudomonadota</taxon>
        <taxon>Gammaproteobacteria</taxon>
        <taxon>Enterobacterales</taxon>
        <taxon>Erwiniaceae</taxon>
        <taxon>Pantoea</taxon>
        <taxon>Pantoea agglomerans group</taxon>
    </lineage>
</organism>
<dbReference type="Pfam" id="PF22003">
    <property type="entry name" value="MrkDrd"/>
    <property type="match status" value="1"/>
</dbReference>
<evidence type="ECO:0000259" key="2">
    <source>
        <dbReference type="Pfam" id="PF00419"/>
    </source>
</evidence>
<dbReference type="InterPro" id="IPR008966">
    <property type="entry name" value="Adhesion_dom_sf"/>
</dbReference>
<dbReference type="Gene3D" id="2.60.40.3310">
    <property type="match status" value="1"/>
</dbReference>
<keyword evidence="1" id="KW-0732">Signal</keyword>
<protein>
    <submittedName>
        <fullName evidence="4">Fimbrial protein</fullName>
    </submittedName>
</protein>
<evidence type="ECO:0000313" key="5">
    <source>
        <dbReference type="Proteomes" id="UP001158961"/>
    </source>
</evidence>
<reference evidence="4" key="1">
    <citation type="submission" date="2022-05" db="EMBL/GenBank/DDBJ databases">
        <authorList>
            <person name="Pothier F. J."/>
        </authorList>
    </citation>
    <scope>NUCLEOTIDE SEQUENCE</scope>
    <source>
        <strain evidence="4">DAPP-PG734</strain>
    </source>
</reference>
<dbReference type="InterPro" id="IPR054160">
    <property type="entry name" value="MrkD_recept-bd"/>
</dbReference>
<dbReference type="Proteomes" id="UP001158961">
    <property type="component" value="Chromosome"/>
</dbReference>
<accession>A0AAN2FFB1</accession>
<dbReference type="PROSITE" id="PS51257">
    <property type="entry name" value="PROKAR_LIPOPROTEIN"/>
    <property type="match status" value="1"/>
</dbReference>
<name>A0AAN2FFB1_ENTAG</name>
<dbReference type="RefSeq" id="WP_031590442.1">
    <property type="nucleotide sequence ID" value="NZ_CP143414.1"/>
</dbReference>
<feature type="domain" description="MrkD-like receptor binding" evidence="3">
    <location>
        <begin position="39"/>
        <end position="175"/>
    </location>
</feature>
<gene>
    <name evidence="4" type="ORF">DAPPPG734_15965</name>
</gene>
<evidence type="ECO:0000256" key="1">
    <source>
        <dbReference type="SAM" id="SignalP"/>
    </source>
</evidence>
<feature type="domain" description="Fimbrial-type adhesion" evidence="2">
    <location>
        <begin position="192"/>
        <end position="327"/>
    </location>
</feature>
<dbReference type="Gene3D" id="2.60.40.1090">
    <property type="entry name" value="Fimbrial-type adhesion domain"/>
    <property type="match status" value="1"/>
</dbReference>
<dbReference type="EMBL" id="OW970315">
    <property type="protein sequence ID" value="CAH6321183.1"/>
    <property type="molecule type" value="Genomic_DNA"/>
</dbReference>
<dbReference type="Pfam" id="PF00419">
    <property type="entry name" value="Fimbrial"/>
    <property type="match status" value="1"/>
</dbReference>
<sequence>MLRIYVFLFCAIVMSPGAWAACTIARGQPTQLAINAQTITITADAAIDTTTPIAQFDTPATGSAIGYDACLAGTEYGKRVVNLTGQDSSTRIYPTNISGIGIKILFSNGRAFGNFPSTSTLTFPNGETEGTLDLPAGSFFRVQLFKTGNIKLSDPTGNTIIPAGLLAYYYIVSDNPASYIINLTVGEMKLISTPTCATDGTKTVDFNTVTPSLLKAGVTRDLGFSITCKSDYGSYAAKASMITNSPSSDGTYIRVLDATGNSDSLGIRITDGLNQLMNVNGTTTEDKNSTSQGPTEFTWKATLIPGKSATPAGGTFTAAAEILFDIQ</sequence>
<dbReference type="AlphaFoldDB" id="A0AAN2FFB1"/>
<dbReference type="GO" id="GO:0009289">
    <property type="term" value="C:pilus"/>
    <property type="evidence" value="ECO:0007669"/>
    <property type="project" value="InterPro"/>
</dbReference>
<feature type="signal peptide" evidence="1">
    <location>
        <begin position="1"/>
        <end position="20"/>
    </location>
</feature>
<feature type="chain" id="PRO_5042877119" evidence="1">
    <location>
        <begin position="21"/>
        <end position="327"/>
    </location>
</feature>